<evidence type="ECO:0000256" key="1">
    <source>
        <dbReference type="ARBA" id="ARBA00002393"/>
    </source>
</evidence>
<dbReference type="GO" id="GO:0008047">
    <property type="term" value="F:enzyme activator activity"/>
    <property type="evidence" value="ECO:0007669"/>
    <property type="project" value="TreeGrafter"/>
</dbReference>
<dbReference type="OrthoDB" id="9778364at2"/>
<dbReference type="GO" id="GO:0017116">
    <property type="term" value="F:single-stranded DNA helicase activity"/>
    <property type="evidence" value="ECO:0007669"/>
    <property type="project" value="TreeGrafter"/>
</dbReference>
<comment type="similarity">
    <text evidence="2">Belongs to the AAA ATPase family. RarA/MGS1/WRNIP1 subfamily.</text>
</comment>
<sequence length="501" mass="55461">MPSTQRRHWRRRCRTIRVSGAWKSTATDSACGSFSANRHFAGAPRGVCRQSGCLKQQLRSPFIRSVSLEICVSLFESQAPIPLAEALRPSTLADVVGQDHLLGESGPIARMVTSGSISSFILWGPPGVGKTTIARLVAAEANARFVQLSAVMSGVADLRKVFEEAKKDRGLGRQTILFIDELHRFNRSTQDALLPHVESGVITLVGATTENPSFSLVGALLSRARVFTLNPLDRQALVKLLERAEEHAQKPLPITASARDALVDLADGDGRYLIGMVEELFRTNVTTPLSESDLSVFLQKRMPLYDKANDGHYNLLSCFHKSLRGSDVNASLYWAARMIEGGEDPNVVFRRLACAASEDVGLADPQALQQVITAWEAFERIGWPEARLFLAQAIVYVATSPKSNASYRAFDAATALARQTGSIPPPKNILNAPTKLMKQLGYHEGYLYDHDFPDAFSGQMFFPAELGDKDLDFYKPNERGYERELSKRLHYWKRLKGQKPE</sequence>
<accession>A0A2U2DQD9</accession>
<dbReference type="SMART" id="SM00382">
    <property type="entry name" value="AAA"/>
    <property type="match status" value="1"/>
</dbReference>
<evidence type="ECO:0000256" key="2">
    <source>
        <dbReference type="ARBA" id="ARBA00008959"/>
    </source>
</evidence>
<evidence type="ECO:0000256" key="4">
    <source>
        <dbReference type="ARBA" id="ARBA00022705"/>
    </source>
</evidence>
<gene>
    <name evidence="8" type="ORF">DEM27_15855</name>
</gene>
<dbReference type="InterPro" id="IPR032423">
    <property type="entry name" value="AAA_assoc_2"/>
</dbReference>
<evidence type="ECO:0000313" key="9">
    <source>
        <dbReference type="Proteomes" id="UP000245252"/>
    </source>
</evidence>
<comment type="function">
    <text evidence="1">DNA-dependent ATPase that plays important roles in cellular responses to stalled DNA replication processes.</text>
</comment>
<dbReference type="InterPro" id="IPR003959">
    <property type="entry name" value="ATPase_AAA_core"/>
</dbReference>
<organism evidence="8 9">
    <name type="scientific">Metarhizobium album</name>
    <dbReference type="NCBI Taxonomy" id="2182425"/>
    <lineage>
        <taxon>Bacteria</taxon>
        <taxon>Pseudomonadati</taxon>
        <taxon>Pseudomonadota</taxon>
        <taxon>Alphaproteobacteria</taxon>
        <taxon>Hyphomicrobiales</taxon>
        <taxon>Rhizobiaceae</taxon>
        <taxon>Metarhizobium</taxon>
    </lineage>
</organism>
<dbReference type="AlphaFoldDB" id="A0A2U2DQD9"/>
<dbReference type="Gene3D" id="1.20.272.10">
    <property type="match status" value="1"/>
</dbReference>
<dbReference type="InterPro" id="IPR021886">
    <property type="entry name" value="MgsA_C"/>
</dbReference>
<name>A0A2U2DQD9_9HYPH</name>
<dbReference type="GO" id="GO:0016887">
    <property type="term" value="F:ATP hydrolysis activity"/>
    <property type="evidence" value="ECO:0007669"/>
    <property type="project" value="InterPro"/>
</dbReference>
<dbReference type="Gene3D" id="1.10.3710.10">
    <property type="entry name" value="DNA polymerase III clamp loader subunits, C-terminal domain"/>
    <property type="match status" value="1"/>
</dbReference>
<dbReference type="SUPFAM" id="SSF48019">
    <property type="entry name" value="post-AAA+ oligomerization domain-like"/>
    <property type="match status" value="1"/>
</dbReference>
<dbReference type="GO" id="GO:0000731">
    <property type="term" value="P:DNA synthesis involved in DNA repair"/>
    <property type="evidence" value="ECO:0007669"/>
    <property type="project" value="TreeGrafter"/>
</dbReference>
<dbReference type="FunFam" id="1.20.272.10:FF:000001">
    <property type="entry name" value="Putative AAA family ATPase"/>
    <property type="match status" value="1"/>
</dbReference>
<evidence type="ECO:0000256" key="6">
    <source>
        <dbReference type="ARBA" id="ARBA00022840"/>
    </source>
</evidence>
<keyword evidence="4" id="KW-0235">DNA replication</keyword>
<feature type="domain" description="AAA+ ATPase" evidence="7">
    <location>
        <begin position="116"/>
        <end position="232"/>
    </location>
</feature>
<dbReference type="FunFam" id="3.40.50.300:FF:000137">
    <property type="entry name" value="Replication-associated recombination protein A"/>
    <property type="match status" value="1"/>
</dbReference>
<keyword evidence="5" id="KW-0547">Nucleotide-binding</keyword>
<dbReference type="CDD" id="cd00009">
    <property type="entry name" value="AAA"/>
    <property type="match status" value="1"/>
</dbReference>
<dbReference type="Pfam" id="PF12002">
    <property type="entry name" value="MgsA_C"/>
    <property type="match status" value="1"/>
</dbReference>
<dbReference type="GO" id="GO:0006261">
    <property type="term" value="P:DNA-templated DNA replication"/>
    <property type="evidence" value="ECO:0007669"/>
    <property type="project" value="TreeGrafter"/>
</dbReference>
<dbReference type="Pfam" id="PF16193">
    <property type="entry name" value="AAA_assoc_2"/>
    <property type="match status" value="1"/>
</dbReference>
<keyword evidence="6" id="KW-0067">ATP-binding</keyword>
<dbReference type="InterPro" id="IPR051314">
    <property type="entry name" value="AAA_ATPase_RarA/MGS1/WRNIP1"/>
</dbReference>
<proteinExistence type="inferred from homology"/>
<dbReference type="CDD" id="cd18139">
    <property type="entry name" value="HLD_clamp_RarA"/>
    <property type="match status" value="1"/>
</dbReference>
<comment type="caution">
    <text evidence="8">The sequence shown here is derived from an EMBL/GenBank/DDBJ whole genome shotgun (WGS) entry which is preliminary data.</text>
</comment>
<keyword evidence="9" id="KW-1185">Reference proteome</keyword>
<dbReference type="GO" id="GO:0003677">
    <property type="term" value="F:DNA binding"/>
    <property type="evidence" value="ECO:0007669"/>
    <property type="project" value="InterPro"/>
</dbReference>
<protein>
    <recommendedName>
        <fullName evidence="3">Replication-associated recombination protein A</fullName>
    </recommendedName>
</protein>
<dbReference type="Pfam" id="PF00004">
    <property type="entry name" value="AAA"/>
    <property type="match status" value="1"/>
</dbReference>
<dbReference type="Gene3D" id="3.40.50.300">
    <property type="entry name" value="P-loop containing nucleotide triphosphate hydrolases"/>
    <property type="match status" value="1"/>
</dbReference>
<dbReference type="Proteomes" id="UP000245252">
    <property type="component" value="Unassembled WGS sequence"/>
</dbReference>
<evidence type="ECO:0000259" key="7">
    <source>
        <dbReference type="SMART" id="SM00382"/>
    </source>
</evidence>
<evidence type="ECO:0000313" key="8">
    <source>
        <dbReference type="EMBL" id="PWE55523.1"/>
    </source>
</evidence>
<dbReference type="InterPro" id="IPR027417">
    <property type="entry name" value="P-loop_NTPase"/>
</dbReference>
<dbReference type="InterPro" id="IPR008921">
    <property type="entry name" value="DNA_pol3_clamp-load_cplx_C"/>
</dbReference>
<reference evidence="8 9" key="1">
    <citation type="submission" date="2018-05" db="EMBL/GenBank/DDBJ databases">
        <title>The draft genome of strain NS-104.</title>
        <authorList>
            <person name="Hang P."/>
            <person name="Jiang J."/>
        </authorList>
    </citation>
    <scope>NUCLEOTIDE SEQUENCE [LARGE SCALE GENOMIC DNA]</scope>
    <source>
        <strain evidence="8 9">NS-104</strain>
    </source>
</reference>
<dbReference type="InterPro" id="IPR003593">
    <property type="entry name" value="AAA+_ATPase"/>
</dbReference>
<evidence type="ECO:0000256" key="5">
    <source>
        <dbReference type="ARBA" id="ARBA00022741"/>
    </source>
</evidence>
<dbReference type="PANTHER" id="PTHR13779">
    <property type="entry name" value="WERNER HELICASE-INTERACTING PROTEIN 1 FAMILY MEMBER"/>
    <property type="match status" value="1"/>
</dbReference>
<dbReference type="PANTHER" id="PTHR13779:SF7">
    <property type="entry name" value="ATPASE WRNIP1"/>
    <property type="match status" value="1"/>
</dbReference>
<evidence type="ECO:0000256" key="3">
    <source>
        <dbReference type="ARBA" id="ARBA00020776"/>
    </source>
</evidence>
<dbReference type="EMBL" id="QFBC01000006">
    <property type="protein sequence ID" value="PWE55523.1"/>
    <property type="molecule type" value="Genomic_DNA"/>
</dbReference>
<dbReference type="SUPFAM" id="SSF52540">
    <property type="entry name" value="P-loop containing nucleoside triphosphate hydrolases"/>
    <property type="match status" value="1"/>
</dbReference>
<dbReference type="GO" id="GO:0005524">
    <property type="term" value="F:ATP binding"/>
    <property type="evidence" value="ECO:0007669"/>
    <property type="project" value="UniProtKB-KW"/>
</dbReference>